<evidence type="ECO:0000313" key="1">
    <source>
        <dbReference type="EMBL" id="KYQ52720.1"/>
    </source>
</evidence>
<protein>
    <submittedName>
        <fullName evidence="1">Uncharacterized protein</fullName>
    </submittedName>
</protein>
<gene>
    <name evidence="1" type="ORF">ALC60_08135</name>
</gene>
<evidence type="ECO:0000313" key="2">
    <source>
        <dbReference type="Proteomes" id="UP000075809"/>
    </source>
</evidence>
<dbReference type="EMBL" id="KQ982656">
    <property type="protein sequence ID" value="KYQ52720.1"/>
    <property type="molecule type" value="Genomic_DNA"/>
</dbReference>
<dbReference type="AlphaFoldDB" id="A0A151WXU4"/>
<dbReference type="Proteomes" id="UP000075809">
    <property type="component" value="Unassembled WGS sequence"/>
</dbReference>
<accession>A0A151WXU4</accession>
<name>A0A151WXU4_9HYME</name>
<organism evidence="1 2">
    <name type="scientific">Mycetomoellerius zeteki</name>
    <dbReference type="NCBI Taxonomy" id="64791"/>
    <lineage>
        <taxon>Eukaryota</taxon>
        <taxon>Metazoa</taxon>
        <taxon>Ecdysozoa</taxon>
        <taxon>Arthropoda</taxon>
        <taxon>Hexapoda</taxon>
        <taxon>Insecta</taxon>
        <taxon>Pterygota</taxon>
        <taxon>Neoptera</taxon>
        <taxon>Endopterygota</taxon>
        <taxon>Hymenoptera</taxon>
        <taxon>Apocrita</taxon>
        <taxon>Aculeata</taxon>
        <taxon>Formicoidea</taxon>
        <taxon>Formicidae</taxon>
        <taxon>Myrmicinae</taxon>
        <taxon>Mycetomoellerius</taxon>
    </lineage>
</organism>
<keyword evidence="2" id="KW-1185">Reference proteome</keyword>
<proteinExistence type="predicted"/>
<reference evidence="1 2" key="1">
    <citation type="submission" date="2015-09" db="EMBL/GenBank/DDBJ databases">
        <title>Trachymyrmex zeteki WGS genome.</title>
        <authorList>
            <person name="Nygaard S."/>
            <person name="Hu H."/>
            <person name="Boomsma J."/>
            <person name="Zhang G."/>
        </authorList>
    </citation>
    <scope>NUCLEOTIDE SEQUENCE [LARGE SCALE GENOMIC DNA]</scope>
    <source>
        <strain evidence="1">Tzet28-1</strain>
        <tissue evidence="1">Whole body</tissue>
    </source>
</reference>
<sequence>MARRVRALFRLQSRVAGQVLLQGGEALLQKRLLQSLITVAAPRCGEFNFAAAVFCGSQAAGEEEVLASFVTTGSDERSPL</sequence>